<dbReference type="Pfam" id="PF00528">
    <property type="entry name" value="BPD_transp_1"/>
    <property type="match status" value="1"/>
</dbReference>
<comment type="caution">
    <text evidence="8">The sequence shown here is derived from an EMBL/GenBank/DDBJ whole genome shotgun (WGS) entry which is preliminary data.</text>
</comment>
<dbReference type="PANTHER" id="PTHR30177:SF4">
    <property type="entry name" value="OSMOPROTECTANT IMPORT PERMEASE PROTEIN OSMW"/>
    <property type="match status" value="1"/>
</dbReference>
<gene>
    <name evidence="8" type="ORF">F7O44_09145</name>
</gene>
<dbReference type="RefSeq" id="WP_162449894.1">
    <property type="nucleotide sequence ID" value="NZ_WLZY01000002.1"/>
</dbReference>
<feature type="transmembrane region" description="Helical" evidence="6">
    <location>
        <begin position="132"/>
        <end position="158"/>
    </location>
</feature>
<comment type="subcellular location">
    <subcellularLocation>
        <location evidence="6">Cell membrane</location>
        <topology evidence="6">Multi-pass membrane protein</topology>
    </subcellularLocation>
    <subcellularLocation>
        <location evidence="1">Membrane</location>
        <topology evidence="1">Multi-pass membrane protein</topology>
    </subcellularLocation>
</comment>
<dbReference type="InterPro" id="IPR000515">
    <property type="entry name" value="MetI-like"/>
</dbReference>
<evidence type="ECO:0000256" key="1">
    <source>
        <dbReference type="ARBA" id="ARBA00004141"/>
    </source>
</evidence>
<dbReference type="GO" id="GO:0055085">
    <property type="term" value="P:transmembrane transport"/>
    <property type="evidence" value="ECO:0007669"/>
    <property type="project" value="InterPro"/>
</dbReference>
<keyword evidence="9" id="KW-1185">Reference proteome</keyword>
<comment type="similarity">
    <text evidence="6">Belongs to the binding-protein-dependent transport system permease family.</text>
</comment>
<feature type="transmembrane region" description="Helical" evidence="6">
    <location>
        <begin position="78"/>
        <end position="96"/>
    </location>
</feature>
<feature type="transmembrane region" description="Helical" evidence="6">
    <location>
        <begin position="22"/>
        <end position="44"/>
    </location>
</feature>
<dbReference type="PROSITE" id="PS50928">
    <property type="entry name" value="ABC_TM1"/>
    <property type="match status" value="1"/>
</dbReference>
<dbReference type="PANTHER" id="PTHR30177">
    <property type="entry name" value="GLYCINE BETAINE/L-PROLINE TRANSPORT SYSTEM PERMEASE PROTEIN PROW"/>
    <property type="match status" value="1"/>
</dbReference>
<dbReference type="EMBL" id="WLZY01000002">
    <property type="protein sequence ID" value="NDL57233.1"/>
    <property type="molecule type" value="Genomic_DNA"/>
</dbReference>
<evidence type="ECO:0000256" key="6">
    <source>
        <dbReference type="RuleBase" id="RU363032"/>
    </source>
</evidence>
<dbReference type="GO" id="GO:0031460">
    <property type="term" value="P:glycine betaine transport"/>
    <property type="evidence" value="ECO:0007669"/>
    <property type="project" value="TreeGrafter"/>
</dbReference>
<evidence type="ECO:0000259" key="7">
    <source>
        <dbReference type="PROSITE" id="PS50928"/>
    </source>
</evidence>
<reference evidence="8 9" key="1">
    <citation type="submission" date="2019-11" db="EMBL/GenBank/DDBJ databases">
        <authorList>
            <person name="Li X.-J."/>
            <person name="Feng X.-M."/>
        </authorList>
    </citation>
    <scope>NUCLEOTIDE SEQUENCE [LARGE SCALE GENOMIC DNA]</scope>
    <source>
        <strain evidence="8 9">XMNu-373</strain>
    </source>
</reference>
<dbReference type="GO" id="GO:0005886">
    <property type="term" value="C:plasma membrane"/>
    <property type="evidence" value="ECO:0007669"/>
    <property type="project" value="UniProtKB-SubCell"/>
</dbReference>
<feature type="transmembrane region" description="Helical" evidence="6">
    <location>
        <begin position="178"/>
        <end position="204"/>
    </location>
</feature>
<evidence type="ECO:0000313" key="9">
    <source>
        <dbReference type="Proteomes" id="UP000460435"/>
    </source>
</evidence>
<dbReference type="CDD" id="cd06261">
    <property type="entry name" value="TM_PBP2"/>
    <property type="match status" value="1"/>
</dbReference>
<feature type="domain" description="ABC transmembrane type-1" evidence="7">
    <location>
        <begin position="18"/>
        <end position="201"/>
    </location>
</feature>
<evidence type="ECO:0000256" key="4">
    <source>
        <dbReference type="ARBA" id="ARBA00022989"/>
    </source>
</evidence>
<keyword evidence="2 6" id="KW-0813">Transport</keyword>
<evidence type="ECO:0000256" key="2">
    <source>
        <dbReference type="ARBA" id="ARBA00022448"/>
    </source>
</evidence>
<feature type="transmembrane region" description="Helical" evidence="6">
    <location>
        <begin position="51"/>
        <end position="72"/>
    </location>
</feature>
<keyword evidence="4 6" id="KW-1133">Transmembrane helix</keyword>
<keyword evidence="3 6" id="KW-0812">Transmembrane</keyword>
<organism evidence="8 9">
    <name type="scientific">Phytoactinopolyspora mesophila</name>
    <dbReference type="NCBI Taxonomy" id="2650750"/>
    <lineage>
        <taxon>Bacteria</taxon>
        <taxon>Bacillati</taxon>
        <taxon>Actinomycetota</taxon>
        <taxon>Actinomycetes</taxon>
        <taxon>Jiangellales</taxon>
        <taxon>Jiangellaceae</taxon>
        <taxon>Phytoactinopolyspora</taxon>
    </lineage>
</organism>
<dbReference type="Gene3D" id="1.10.3720.10">
    <property type="entry name" value="MetI-like"/>
    <property type="match status" value="1"/>
</dbReference>
<evidence type="ECO:0000256" key="3">
    <source>
        <dbReference type="ARBA" id="ARBA00022692"/>
    </source>
</evidence>
<keyword evidence="5 6" id="KW-0472">Membrane</keyword>
<sequence>MTFLEYLSRRWEHLFELTVDHAAVTLLSVGISALIGVTLGLAVYRTDRPREIVIAITAIFLTIPSLALFGLFMPIFGLGWTSVVIALVMYGLLPIVRNTVVGLREVDSAIVESAQGMGMSRTRRLLRIELPLAWPVIMTGIRVSTVIIVGIAAIGAYINGPGLGNDIFRALANIGSPQALNITLGAFFCIIVLAILFDLFYVLVTRLTMSRGLR</sequence>
<proteinExistence type="inferred from homology"/>
<name>A0A7K3M1R3_9ACTN</name>
<dbReference type="InterPro" id="IPR035906">
    <property type="entry name" value="MetI-like_sf"/>
</dbReference>
<evidence type="ECO:0000256" key="5">
    <source>
        <dbReference type="ARBA" id="ARBA00023136"/>
    </source>
</evidence>
<dbReference type="Proteomes" id="UP000460435">
    <property type="component" value="Unassembled WGS sequence"/>
</dbReference>
<accession>A0A7K3M1R3</accession>
<dbReference type="InterPro" id="IPR051204">
    <property type="entry name" value="ABC_transp_perm/SBD"/>
</dbReference>
<protein>
    <submittedName>
        <fullName evidence="8">ABC transporter permease subunit</fullName>
    </submittedName>
</protein>
<evidence type="ECO:0000313" key="8">
    <source>
        <dbReference type="EMBL" id="NDL57233.1"/>
    </source>
</evidence>
<dbReference type="AlphaFoldDB" id="A0A7K3M1R3"/>
<dbReference type="SUPFAM" id="SSF161098">
    <property type="entry name" value="MetI-like"/>
    <property type="match status" value="1"/>
</dbReference>